<dbReference type="GO" id="GO:0016020">
    <property type="term" value="C:membrane"/>
    <property type="evidence" value="ECO:0007669"/>
    <property type="project" value="TreeGrafter"/>
</dbReference>
<feature type="transmembrane region" description="Helical" evidence="2">
    <location>
        <begin position="70"/>
        <end position="88"/>
    </location>
</feature>
<protein>
    <recommendedName>
        <fullName evidence="5">Zinc/iron permease</fullName>
    </recommendedName>
</protein>
<name>A0A5J9VDI5_9POAL</name>
<keyword evidence="2" id="KW-0472">Membrane</keyword>
<feature type="transmembrane region" description="Helical" evidence="2">
    <location>
        <begin position="121"/>
        <end position="137"/>
    </location>
</feature>
<evidence type="ECO:0000313" key="3">
    <source>
        <dbReference type="EMBL" id="TVU32920.1"/>
    </source>
</evidence>
<keyword evidence="2" id="KW-0812">Transmembrane</keyword>
<feature type="transmembrane region" description="Helical" evidence="2">
    <location>
        <begin position="427"/>
        <end position="445"/>
    </location>
</feature>
<dbReference type="EMBL" id="RWGY01000011">
    <property type="protein sequence ID" value="TVU32920.1"/>
    <property type="molecule type" value="Genomic_DNA"/>
</dbReference>
<evidence type="ECO:0000256" key="1">
    <source>
        <dbReference type="SAM" id="MobiDB-lite"/>
    </source>
</evidence>
<dbReference type="PANTHER" id="PTHR11040">
    <property type="entry name" value="ZINC/IRON TRANSPORTER"/>
    <property type="match status" value="1"/>
</dbReference>
<dbReference type="Gramene" id="TVU32920">
    <property type="protein sequence ID" value="TVU32920"/>
    <property type="gene ID" value="EJB05_24685"/>
</dbReference>
<dbReference type="Proteomes" id="UP000324897">
    <property type="component" value="Chromosome 1"/>
</dbReference>
<organism evidence="3 4">
    <name type="scientific">Eragrostis curvula</name>
    <name type="common">weeping love grass</name>
    <dbReference type="NCBI Taxonomy" id="38414"/>
    <lineage>
        <taxon>Eukaryota</taxon>
        <taxon>Viridiplantae</taxon>
        <taxon>Streptophyta</taxon>
        <taxon>Embryophyta</taxon>
        <taxon>Tracheophyta</taxon>
        <taxon>Spermatophyta</taxon>
        <taxon>Magnoliopsida</taxon>
        <taxon>Liliopsida</taxon>
        <taxon>Poales</taxon>
        <taxon>Poaceae</taxon>
        <taxon>PACMAD clade</taxon>
        <taxon>Chloridoideae</taxon>
        <taxon>Eragrostideae</taxon>
        <taxon>Eragrostidinae</taxon>
        <taxon>Eragrostis</taxon>
    </lineage>
</organism>
<feature type="transmembrane region" description="Helical" evidence="2">
    <location>
        <begin position="40"/>
        <end position="58"/>
    </location>
</feature>
<proteinExistence type="predicted"/>
<dbReference type="AlphaFoldDB" id="A0A5J9VDI5"/>
<keyword evidence="2" id="KW-1133">Transmembrane helix</keyword>
<accession>A0A5J9VDI5</accession>
<sequence length="455" mass="48576">MELHVFYRALGLSLVGGLSTSIGALFVILNPAPNLKMLGLLQGFAAGLMLSISFLDLAHNALNSIGFLKGNLWFFAGVLFFGFVVNFIPEPDFSPKTDPSEKQADDGGTGKDMMRKHRRQVLFSGIITAVGISLHNLPEGMAVFLGSVKGLHVGLNLAIAIALHNIPETARIEPASTRPPSPRSDASSRDSRAKLQVDASEGSHAHARPRAPSAAPSAHDAKVAGREEEEGFRTGLMGGRGGGTPDGPDGRKRRRGAGREEEEGHRPGGGSRESTALPGWVSTTEEEARFLPIRRDIQTAAFTGSNSNSQFRAPMLTSKRGVSTVNSNQIIFLLSFSFILKLYELSGIRNILLAILLSCQGVAVALPIYFATKSTDVILVTAALFFPSSLDPEILEGLLGSVGGVMAFLTLHEMLPLAFDYTGQKQAVKAVFVGMACMSASLYFLEVSLPKDVSL</sequence>
<comment type="caution">
    <text evidence="3">The sequence shown here is derived from an EMBL/GenBank/DDBJ whole genome shotgun (WGS) entry which is preliminary data.</text>
</comment>
<feature type="transmembrane region" description="Helical" evidence="2">
    <location>
        <begin position="6"/>
        <end position="28"/>
    </location>
</feature>
<feature type="region of interest" description="Disordered" evidence="1">
    <location>
        <begin position="172"/>
        <end position="281"/>
    </location>
</feature>
<feature type="transmembrane region" description="Helical" evidence="2">
    <location>
        <begin position="351"/>
        <end position="370"/>
    </location>
</feature>
<evidence type="ECO:0000313" key="4">
    <source>
        <dbReference type="Proteomes" id="UP000324897"/>
    </source>
</evidence>
<gene>
    <name evidence="3" type="ORF">EJB05_24685</name>
</gene>
<dbReference type="PANTHER" id="PTHR11040:SF210">
    <property type="entry name" value="ZINC-REGULATED TRANSPORTER 3"/>
    <property type="match status" value="1"/>
</dbReference>
<dbReference type="OrthoDB" id="262547at2759"/>
<feature type="compositionally biased region" description="Basic and acidic residues" evidence="1">
    <location>
        <begin position="257"/>
        <end position="266"/>
    </location>
</feature>
<dbReference type="GO" id="GO:0005385">
    <property type="term" value="F:zinc ion transmembrane transporter activity"/>
    <property type="evidence" value="ECO:0007669"/>
    <property type="project" value="TreeGrafter"/>
</dbReference>
<feature type="compositionally biased region" description="Basic and acidic residues" evidence="1">
    <location>
        <begin position="186"/>
        <end position="195"/>
    </location>
</feature>
<evidence type="ECO:0008006" key="5">
    <source>
        <dbReference type="Google" id="ProtNLM"/>
    </source>
</evidence>
<keyword evidence="4" id="KW-1185">Reference proteome</keyword>
<feature type="compositionally biased region" description="Gly residues" evidence="1">
    <location>
        <begin position="236"/>
        <end position="245"/>
    </location>
</feature>
<feature type="transmembrane region" description="Helical" evidence="2">
    <location>
        <begin position="394"/>
        <end position="415"/>
    </location>
</feature>
<evidence type="ECO:0000256" key="2">
    <source>
        <dbReference type="SAM" id="Phobius"/>
    </source>
</evidence>
<reference evidence="3 4" key="1">
    <citation type="journal article" date="2019" name="Sci. Rep.">
        <title>A high-quality genome of Eragrostis curvula grass provides insights into Poaceae evolution and supports new strategies to enhance forage quality.</title>
        <authorList>
            <person name="Carballo J."/>
            <person name="Santos B.A.C.M."/>
            <person name="Zappacosta D."/>
            <person name="Garbus I."/>
            <person name="Selva J.P."/>
            <person name="Gallo C.A."/>
            <person name="Diaz A."/>
            <person name="Albertini E."/>
            <person name="Caccamo M."/>
            <person name="Echenique V."/>
        </authorList>
    </citation>
    <scope>NUCLEOTIDE SEQUENCE [LARGE SCALE GENOMIC DNA]</scope>
    <source>
        <strain evidence="4">cv. Victoria</strain>
        <tissue evidence="3">Leaf</tissue>
    </source>
</reference>